<feature type="chain" id="PRO_5046560730" evidence="4">
    <location>
        <begin position="39"/>
        <end position="607"/>
    </location>
</feature>
<dbReference type="Proteomes" id="UP000818603">
    <property type="component" value="Unassembled WGS sequence"/>
</dbReference>
<organism evidence="7 8">
    <name type="scientific">Aquisalinus luteolus</name>
    <dbReference type="NCBI Taxonomy" id="1566827"/>
    <lineage>
        <taxon>Bacteria</taxon>
        <taxon>Pseudomonadati</taxon>
        <taxon>Pseudomonadota</taxon>
        <taxon>Alphaproteobacteria</taxon>
        <taxon>Parvularculales</taxon>
        <taxon>Parvularculaceae</taxon>
        <taxon>Aquisalinus</taxon>
    </lineage>
</organism>
<evidence type="ECO:0000256" key="4">
    <source>
        <dbReference type="SAM" id="SignalP"/>
    </source>
</evidence>
<comment type="subcellular location">
    <subcellularLocation>
        <location evidence="1">Membrane</location>
    </subcellularLocation>
</comment>
<evidence type="ECO:0000313" key="8">
    <source>
        <dbReference type="Proteomes" id="UP000818603"/>
    </source>
</evidence>
<reference evidence="7 8" key="1">
    <citation type="submission" date="2020-02" db="EMBL/GenBank/DDBJ databases">
        <title>Genome sequence of Parvularcula flava strain NH6-79.</title>
        <authorList>
            <person name="Abdul Karim M.H."/>
            <person name="Lam M.Q."/>
            <person name="Chen S.J."/>
            <person name="Yahya A."/>
            <person name="Shahir S."/>
            <person name="Shamsir M.S."/>
            <person name="Chong C.S."/>
        </authorList>
    </citation>
    <scope>NUCLEOTIDE SEQUENCE [LARGE SCALE GENOMIC DNA]</scope>
    <source>
        <strain evidence="7 8">NH6-79</strain>
    </source>
</reference>
<keyword evidence="4" id="KW-0732">Signal</keyword>
<evidence type="ECO:0000259" key="5">
    <source>
        <dbReference type="Pfam" id="PF01103"/>
    </source>
</evidence>
<feature type="signal peptide" evidence="4">
    <location>
        <begin position="1"/>
        <end position="38"/>
    </location>
</feature>
<dbReference type="PANTHER" id="PTHR12815">
    <property type="entry name" value="SORTING AND ASSEMBLY MACHINERY SAMM50 PROTEIN FAMILY MEMBER"/>
    <property type="match status" value="1"/>
</dbReference>
<evidence type="ECO:0000256" key="1">
    <source>
        <dbReference type="ARBA" id="ARBA00004370"/>
    </source>
</evidence>
<dbReference type="PANTHER" id="PTHR12815:SF42">
    <property type="entry name" value="BACTERIAL SURFACE ANTIGEN (D15) DOMAIN-CONTAINING PROTEIN"/>
    <property type="match status" value="1"/>
</dbReference>
<keyword evidence="2" id="KW-0812">Transmembrane</keyword>
<name>A0ABX0HKA9_9PROT</name>
<dbReference type="InterPro" id="IPR000184">
    <property type="entry name" value="Bac_surfAg_D15"/>
</dbReference>
<keyword evidence="8" id="KW-1185">Reference proteome</keyword>
<dbReference type="EMBL" id="VCJR02000001">
    <property type="protein sequence ID" value="NHK26803.1"/>
    <property type="molecule type" value="Genomic_DNA"/>
</dbReference>
<evidence type="ECO:0000259" key="6">
    <source>
        <dbReference type="Pfam" id="PF07244"/>
    </source>
</evidence>
<dbReference type="Gene3D" id="3.10.20.310">
    <property type="entry name" value="membrane protein fhac"/>
    <property type="match status" value="1"/>
</dbReference>
<evidence type="ECO:0000313" key="7">
    <source>
        <dbReference type="EMBL" id="NHK26803.1"/>
    </source>
</evidence>
<keyword evidence="2" id="KW-1134">Transmembrane beta strand</keyword>
<dbReference type="Pfam" id="PF01103">
    <property type="entry name" value="Omp85"/>
    <property type="match status" value="1"/>
</dbReference>
<evidence type="ECO:0000256" key="3">
    <source>
        <dbReference type="ARBA" id="ARBA00023136"/>
    </source>
</evidence>
<feature type="domain" description="Bacterial surface antigen (D15)" evidence="5">
    <location>
        <begin position="310"/>
        <end position="607"/>
    </location>
</feature>
<keyword evidence="3" id="KW-0472">Membrane</keyword>
<feature type="domain" description="POTRA" evidence="6">
    <location>
        <begin position="211"/>
        <end position="283"/>
    </location>
</feature>
<dbReference type="RefSeq" id="WP_155136973.1">
    <property type="nucleotide sequence ID" value="NZ_BMGZ01000001.1"/>
</dbReference>
<dbReference type="Pfam" id="PF07244">
    <property type="entry name" value="POTRA"/>
    <property type="match status" value="1"/>
</dbReference>
<protein>
    <submittedName>
        <fullName evidence="7">Outer membrane protein assembly factor</fullName>
    </submittedName>
</protein>
<dbReference type="Gene3D" id="2.40.160.50">
    <property type="entry name" value="membrane protein fhac: a member of the omp85/tpsb transporter family"/>
    <property type="match status" value="1"/>
</dbReference>
<accession>A0ABX0HKA9</accession>
<comment type="caution">
    <text evidence="7">The sequence shown here is derived from an EMBL/GenBank/DDBJ whole genome shotgun (WGS) entry which is preliminary data.</text>
</comment>
<gene>
    <name evidence="7" type="ORF">FF098_002630</name>
</gene>
<proteinExistence type="predicted"/>
<dbReference type="InterPro" id="IPR039910">
    <property type="entry name" value="D15-like"/>
</dbReference>
<evidence type="ECO:0000256" key="2">
    <source>
        <dbReference type="ARBA" id="ARBA00022452"/>
    </source>
</evidence>
<sequence>MFLKLGQTRRSRRISRLATCAFVAAALAAAPFCTSAWAIDFERDVTIEGLTSQSLRNELRALSNLVETDRNYTSLAAIRRTAQDDADRMLEALTSKGYYAASIVPKVVRSDDRALITFEIDRGPRFNITDYRISYQDEIAADRPQTFSEADVKTENDPSGEALVRLENQFLTWLQQNGYPAARANRHFVEANFDTGNAVAVFEITTGPEAYFGEAIVQETDRTRETFIAAYAPWEEGTLYNRDEVVDYREKLGKTGLFQQITVEPGQTQPDGRTDLIVTVTERDHRTVGAGVSYATDVGPGVSLYWQNRNLMRRGETLTAQAKLSSPEQIVGLTFGKPLPTLPGRFESAISFTNDITDAFDAQTLELSSSLSKTWFAEKLEASGGLGIVYSEVEDARARLSTTDEFEADTFTFAKIPFSLSWNSDNDLLNPTRGFRAGIGLTPYVGDVNFLRGTLTGATRTTLGDENQYTLAIRGLVGSSFGVDTNDIPATERFYAGGGGSVRGFAYQEAGPLDAEGNPLGGASIIEVNTEARYNLREKIQLAVFLDGGTVSDSEVPDFSEEVLWGAGIGARYLTPIGPLRVDLATPLNPRDSDDAVQFYIALGQPF</sequence>
<dbReference type="InterPro" id="IPR010827">
    <property type="entry name" value="BamA/TamA_POTRA"/>
</dbReference>